<evidence type="ECO:0000256" key="1">
    <source>
        <dbReference type="SAM" id="Coils"/>
    </source>
</evidence>
<keyword evidence="3" id="KW-0472">Membrane</keyword>
<keyword evidence="6" id="KW-1185">Reference proteome</keyword>
<protein>
    <submittedName>
        <fullName evidence="5">Uncharacterized protein</fullName>
    </submittedName>
</protein>
<evidence type="ECO:0000256" key="2">
    <source>
        <dbReference type="SAM" id="MobiDB-lite"/>
    </source>
</evidence>
<gene>
    <name evidence="5" type="primary">Cnig_chr_III.g11844</name>
    <name evidence="5" type="ORF">B9Z55_011844</name>
</gene>
<dbReference type="AlphaFoldDB" id="A0A2G5ULZ5"/>
<organism evidence="5 6">
    <name type="scientific">Caenorhabditis nigoni</name>
    <dbReference type="NCBI Taxonomy" id="1611254"/>
    <lineage>
        <taxon>Eukaryota</taxon>
        <taxon>Metazoa</taxon>
        <taxon>Ecdysozoa</taxon>
        <taxon>Nematoda</taxon>
        <taxon>Chromadorea</taxon>
        <taxon>Rhabditida</taxon>
        <taxon>Rhabditina</taxon>
        <taxon>Rhabditomorpha</taxon>
        <taxon>Rhabditoidea</taxon>
        <taxon>Rhabditidae</taxon>
        <taxon>Peloderinae</taxon>
        <taxon>Caenorhabditis</taxon>
    </lineage>
</organism>
<evidence type="ECO:0000256" key="3">
    <source>
        <dbReference type="SAM" id="Phobius"/>
    </source>
</evidence>
<feature type="compositionally biased region" description="Polar residues" evidence="2">
    <location>
        <begin position="386"/>
        <end position="402"/>
    </location>
</feature>
<feature type="transmembrane region" description="Helical" evidence="3">
    <location>
        <begin position="41"/>
        <end position="65"/>
    </location>
</feature>
<dbReference type="OrthoDB" id="5863653at2759"/>
<sequence>MSLEKYALFLSTILTLVTTGHGDPGVSRFNVQYSEVLDRAFYNDVIVCVAFFHILPVLSTILIALTIHNHIRRKMEEELEKANKELKELKYKLPKPSYHWTPSRNPATNIEFDKKEDDSLSTCITLGADETPKIVEKSLVMETKNTSKNLTPAAATKMTPRKVPEISPLEYKYKNNGPIKFHTQDTRDFHLVPDQKAFKEVKIEKVKWDEGPIEFYETGLDVDEVELNTPSSKGVPSSTILTASIREFHPKNYALFLSILIILIFTGTAAQTTNSTVFSVRYSKIQNRNFYIEIIMMLFFLHFFPVLLTVFLAAIIHHYKMEPMKNELETKRKEIKEANEKINEAMNGKPLVKNGIKDSLEEEFDCIEGPIGMGNEHKLTPNVETTTAGKITPKNSTPTAATKKNPGKVPPLEYKYKNNGPIKFQTQNTRDLHLEPNQKVPKEVKIEKVKWDEGPIEFYETGLGVDKAEIYTSEVPGSTKALSIFYN</sequence>
<evidence type="ECO:0000256" key="4">
    <source>
        <dbReference type="SAM" id="SignalP"/>
    </source>
</evidence>
<reference evidence="6" key="1">
    <citation type="submission" date="2017-10" db="EMBL/GenBank/DDBJ databases">
        <title>Rapid genome shrinkage in a self-fertile nematode reveals novel sperm competition proteins.</title>
        <authorList>
            <person name="Yin D."/>
            <person name="Schwarz E.M."/>
            <person name="Thomas C.G."/>
            <person name="Felde R.L."/>
            <person name="Korf I.F."/>
            <person name="Cutter A.D."/>
            <person name="Schartner C.M."/>
            <person name="Ralston E.J."/>
            <person name="Meyer B.J."/>
            <person name="Haag E.S."/>
        </authorList>
    </citation>
    <scope>NUCLEOTIDE SEQUENCE [LARGE SCALE GENOMIC DNA]</scope>
    <source>
        <strain evidence="6">JU1422</strain>
    </source>
</reference>
<keyword evidence="1" id="KW-0175">Coiled coil</keyword>
<feature type="coiled-coil region" evidence="1">
    <location>
        <begin position="321"/>
        <end position="348"/>
    </location>
</feature>
<keyword evidence="4" id="KW-0732">Signal</keyword>
<feature type="region of interest" description="Disordered" evidence="2">
    <location>
        <begin position="386"/>
        <end position="409"/>
    </location>
</feature>
<name>A0A2G5ULZ5_9PELO</name>
<dbReference type="EMBL" id="PDUG01000003">
    <property type="protein sequence ID" value="PIC40539.1"/>
    <property type="molecule type" value="Genomic_DNA"/>
</dbReference>
<feature type="coiled-coil region" evidence="1">
    <location>
        <begin position="65"/>
        <end position="92"/>
    </location>
</feature>
<keyword evidence="3" id="KW-1133">Transmembrane helix</keyword>
<feature type="transmembrane region" description="Helical" evidence="3">
    <location>
        <begin position="290"/>
        <end position="316"/>
    </location>
</feature>
<accession>A0A2G5ULZ5</accession>
<feature type="signal peptide" evidence="4">
    <location>
        <begin position="1"/>
        <end position="22"/>
    </location>
</feature>
<comment type="caution">
    <text evidence="5">The sequence shown here is derived from an EMBL/GenBank/DDBJ whole genome shotgun (WGS) entry which is preliminary data.</text>
</comment>
<evidence type="ECO:0000313" key="5">
    <source>
        <dbReference type="EMBL" id="PIC40539.1"/>
    </source>
</evidence>
<feature type="transmembrane region" description="Helical" evidence="3">
    <location>
        <begin position="253"/>
        <end position="270"/>
    </location>
</feature>
<feature type="chain" id="PRO_5013747717" evidence="4">
    <location>
        <begin position="23"/>
        <end position="487"/>
    </location>
</feature>
<keyword evidence="3" id="KW-0812">Transmembrane</keyword>
<evidence type="ECO:0000313" key="6">
    <source>
        <dbReference type="Proteomes" id="UP000230233"/>
    </source>
</evidence>
<proteinExistence type="predicted"/>
<dbReference type="Proteomes" id="UP000230233">
    <property type="component" value="Chromosome III"/>
</dbReference>